<dbReference type="PANTHER" id="PTHR10688">
    <property type="entry name" value="PWWP DOMAIN-CONTAINING PROTEIN"/>
    <property type="match status" value="1"/>
</dbReference>
<accession>A0ABY9BVN7</accession>
<dbReference type="EMBL" id="CP126652">
    <property type="protein sequence ID" value="WJZ86910.1"/>
    <property type="molecule type" value="Genomic_DNA"/>
</dbReference>
<feature type="compositionally biased region" description="Polar residues" evidence="1">
    <location>
        <begin position="718"/>
        <end position="727"/>
    </location>
</feature>
<proteinExistence type="predicted"/>
<evidence type="ECO:0000313" key="4">
    <source>
        <dbReference type="Proteomes" id="UP001227230"/>
    </source>
</evidence>
<dbReference type="Gene3D" id="2.30.30.140">
    <property type="match status" value="1"/>
</dbReference>
<reference evidence="3 4" key="1">
    <citation type="journal article" date="2023" name="Hortic Res">
        <title>The complete reference genome for grapevine (Vitis vinifera L.) genetics and breeding.</title>
        <authorList>
            <person name="Shi X."/>
            <person name="Cao S."/>
            <person name="Wang X."/>
            <person name="Huang S."/>
            <person name="Wang Y."/>
            <person name="Liu Z."/>
            <person name="Liu W."/>
            <person name="Leng X."/>
            <person name="Peng Y."/>
            <person name="Wang N."/>
            <person name="Wang Y."/>
            <person name="Ma Z."/>
            <person name="Xu X."/>
            <person name="Zhang F."/>
            <person name="Xue H."/>
            <person name="Zhong H."/>
            <person name="Wang Y."/>
            <person name="Zhang K."/>
            <person name="Velt A."/>
            <person name="Avia K."/>
            <person name="Holtgrawe D."/>
            <person name="Grimplet J."/>
            <person name="Matus J.T."/>
            <person name="Ware D."/>
            <person name="Wu X."/>
            <person name="Wang H."/>
            <person name="Liu C."/>
            <person name="Fang Y."/>
            <person name="Rustenholz C."/>
            <person name="Cheng Z."/>
            <person name="Xiao H."/>
            <person name="Zhou Y."/>
        </authorList>
    </citation>
    <scope>NUCLEOTIDE SEQUENCE [LARGE SCALE GENOMIC DNA]</scope>
    <source>
        <strain evidence="4">cv. Pinot noir / PN40024</strain>
        <tissue evidence="3">Leaf</tissue>
    </source>
</reference>
<dbReference type="Proteomes" id="UP001227230">
    <property type="component" value="Chromosome 5"/>
</dbReference>
<dbReference type="PROSITE" id="PS50812">
    <property type="entry name" value="PWWP"/>
    <property type="match status" value="1"/>
</dbReference>
<name>A0ABY9BVN7_VITVI</name>
<dbReference type="Pfam" id="PF00855">
    <property type="entry name" value="PWWP"/>
    <property type="match status" value="1"/>
</dbReference>
<dbReference type="PANTHER" id="PTHR10688:SF20">
    <property type="entry name" value="PWWP DOMAIN-CONTAINING PROTEIN"/>
    <property type="match status" value="1"/>
</dbReference>
<evidence type="ECO:0000256" key="1">
    <source>
        <dbReference type="SAM" id="MobiDB-lite"/>
    </source>
</evidence>
<evidence type="ECO:0000259" key="2">
    <source>
        <dbReference type="PROSITE" id="PS50812"/>
    </source>
</evidence>
<feature type="region of interest" description="Disordered" evidence="1">
    <location>
        <begin position="703"/>
        <end position="732"/>
    </location>
</feature>
<dbReference type="InterPro" id="IPR000313">
    <property type="entry name" value="PWWP_dom"/>
</dbReference>
<feature type="domain" description="PWWP" evidence="2">
    <location>
        <begin position="45"/>
        <end position="106"/>
    </location>
</feature>
<keyword evidence="4" id="KW-1185">Reference proteome</keyword>
<sequence length="1046" mass="114600">MCLLKTRRALGSDSLHYTVDEGSNAKMVNVLKKVTMKTLGSGYEVGDMVWGKVKSHPWWPGQILDEGFAEPAARRTKREGHVLISFYGDDSYGWFDPVELVPFDSHYAEKSKQTNADAFVSSVEEAVNEAARRAALGLVCNCCNPNGFLSSSVEGFFSVHVNGYEHRGLYSAEQIKRARDGFRPVEMHSFVLEIAMMPFSNAERSIDCIKNASSVLAYRKAVFKEIDEPYLQALGVPEHSGHLTKVLGQQEKVLSQAPFGKSLKAADTLGERNGSAGPININDQQKKCNSLVKQIDESDVSEVNFSLEQQRSFLPSVSEEGATALVDGDYVLQRSSPISVKSKYPGMQDRIVAVGSQSTIPSLGITGKEVIAVDKQPLLANDSSADAQVNMTEVVLPAEVYGFDLSRMSESYGLKFQRKAEVMDDYKLDAAESLDGSQSFQQPHTSLSETDENSLALDSLQLAGGLPPPYKVLVTSSIVLEGKSMIVNQSVMGKKKKKEFSTEAGLVCPLKRRKTVKTKALVTIFSEKSSLAGLGHRNDSQIDQQGKDNAVTITISSDSGVAKPMAYPRNTEINLPQLLHDLLALACDLFHGSEQNTLANVQQFFLPLRSIICQKSSPQVHPTEVKSVEVRTTISPSTAMAAERLPCVNAMDQLYTSKPTLRKKQFKPEDHGEAGQNGSIAGSGEELSTKGFKRLSKLESLDVVKKSGHQKPLEVQGGNPQEMSTMVPTKPMNNRKLGARIRAAECIMDQKVLSMKVPKPINDLKLEAQVGTAEPTMLMMKFPPKTTLPSIPELKARFVRFGPLDHSATRVFWSSSTCQVVFKHKCDAQAAYSFAMRNSSLFGNMKVDYHLKVIEASAPQLPESINLIVEKTANGVLNLNSVGAGKPTGCSLRPRAQLKSCLTSPLGAALASTTGVPIENPPVKFMLGGEKCAMEEPVVASNRNINNSTNFNIKNFNFQQVFTPPMLPLISHSFQIPNVQEKSGVGPFDKAPNVRQYGQPDATNNVHTSTAHLIDFFHRMLNVLKRCEDIVGRIKSQGYNTYQPLR</sequence>
<organism evidence="3 4">
    <name type="scientific">Vitis vinifera</name>
    <name type="common">Grape</name>
    <dbReference type="NCBI Taxonomy" id="29760"/>
    <lineage>
        <taxon>Eukaryota</taxon>
        <taxon>Viridiplantae</taxon>
        <taxon>Streptophyta</taxon>
        <taxon>Embryophyta</taxon>
        <taxon>Tracheophyta</taxon>
        <taxon>Spermatophyta</taxon>
        <taxon>Magnoliopsida</taxon>
        <taxon>eudicotyledons</taxon>
        <taxon>Gunneridae</taxon>
        <taxon>Pentapetalae</taxon>
        <taxon>rosids</taxon>
        <taxon>Vitales</taxon>
        <taxon>Vitaceae</taxon>
        <taxon>Viteae</taxon>
        <taxon>Vitis</taxon>
    </lineage>
</organism>
<dbReference type="CDD" id="cd05162">
    <property type="entry name" value="PWWP"/>
    <property type="match status" value="1"/>
</dbReference>
<protein>
    <recommendedName>
        <fullName evidence="2">PWWP domain-containing protein</fullName>
    </recommendedName>
</protein>
<dbReference type="SMART" id="SM00293">
    <property type="entry name" value="PWWP"/>
    <property type="match status" value="1"/>
</dbReference>
<feature type="region of interest" description="Disordered" evidence="1">
    <location>
        <begin position="662"/>
        <end position="686"/>
    </location>
</feature>
<dbReference type="InterPro" id="IPR052657">
    <property type="entry name" value="PDP_family_Arabidopsis"/>
</dbReference>
<evidence type="ECO:0000313" key="3">
    <source>
        <dbReference type="EMBL" id="WJZ86910.1"/>
    </source>
</evidence>
<gene>
    <name evidence="3" type="ORF">VitviT2T_006323</name>
</gene>
<dbReference type="SUPFAM" id="SSF63748">
    <property type="entry name" value="Tudor/PWWP/MBT"/>
    <property type="match status" value="1"/>
</dbReference>